<keyword evidence="5 7" id="KW-0472">Membrane</keyword>
<evidence type="ECO:0000256" key="3">
    <source>
        <dbReference type="ARBA" id="ARBA00022692"/>
    </source>
</evidence>
<gene>
    <name evidence="8" type="ORF">M427DRAFT_286160</name>
</gene>
<organism evidence="8 9">
    <name type="scientific">Gonapodya prolifera (strain JEL478)</name>
    <name type="common">Monoblepharis prolifera</name>
    <dbReference type="NCBI Taxonomy" id="1344416"/>
    <lineage>
        <taxon>Eukaryota</taxon>
        <taxon>Fungi</taxon>
        <taxon>Fungi incertae sedis</taxon>
        <taxon>Chytridiomycota</taxon>
        <taxon>Chytridiomycota incertae sedis</taxon>
        <taxon>Monoblepharidomycetes</taxon>
        <taxon>Monoblepharidales</taxon>
        <taxon>Gonapodyaceae</taxon>
        <taxon>Gonapodya</taxon>
    </lineage>
</organism>
<keyword evidence="6" id="KW-0325">Glycoprotein</keyword>
<keyword evidence="4 7" id="KW-1133">Transmembrane helix</keyword>
<evidence type="ECO:0000256" key="1">
    <source>
        <dbReference type="ARBA" id="ARBA00004141"/>
    </source>
</evidence>
<evidence type="ECO:0000256" key="4">
    <source>
        <dbReference type="ARBA" id="ARBA00022989"/>
    </source>
</evidence>
<dbReference type="Pfam" id="PF05478">
    <property type="entry name" value="Prominin"/>
    <property type="match status" value="1"/>
</dbReference>
<dbReference type="Proteomes" id="UP000070544">
    <property type="component" value="Unassembled WGS sequence"/>
</dbReference>
<evidence type="ECO:0000256" key="6">
    <source>
        <dbReference type="ARBA" id="ARBA00023180"/>
    </source>
</evidence>
<proteinExistence type="inferred from homology"/>
<dbReference type="AlphaFoldDB" id="A0A139AK95"/>
<keyword evidence="9" id="KW-1185">Reference proteome</keyword>
<evidence type="ECO:0000256" key="2">
    <source>
        <dbReference type="ARBA" id="ARBA00006058"/>
    </source>
</evidence>
<reference evidence="8 9" key="1">
    <citation type="journal article" date="2015" name="Genome Biol. Evol.">
        <title>Phylogenomic analyses indicate that early fungi evolved digesting cell walls of algal ancestors of land plants.</title>
        <authorList>
            <person name="Chang Y."/>
            <person name="Wang S."/>
            <person name="Sekimoto S."/>
            <person name="Aerts A.L."/>
            <person name="Choi C."/>
            <person name="Clum A."/>
            <person name="LaButti K.M."/>
            <person name="Lindquist E.A."/>
            <person name="Yee Ngan C."/>
            <person name="Ohm R.A."/>
            <person name="Salamov A.A."/>
            <person name="Grigoriev I.V."/>
            <person name="Spatafora J.W."/>
            <person name="Berbee M.L."/>
        </authorList>
    </citation>
    <scope>NUCLEOTIDE SEQUENCE [LARGE SCALE GENOMIC DNA]</scope>
    <source>
        <strain evidence="8 9">JEL478</strain>
    </source>
</reference>
<dbReference type="EMBL" id="KQ965750">
    <property type="protein sequence ID" value="KXS16845.1"/>
    <property type="molecule type" value="Genomic_DNA"/>
</dbReference>
<protein>
    <submittedName>
        <fullName evidence="8">Uncharacterized protein</fullName>
    </submittedName>
</protein>
<dbReference type="PANTHER" id="PTHR22730:SF1">
    <property type="entry name" value="PROMININ-LIKE PROTEIN"/>
    <property type="match status" value="1"/>
</dbReference>
<accession>A0A139AK95</accession>
<dbReference type="InterPro" id="IPR008795">
    <property type="entry name" value="Prominin"/>
</dbReference>
<evidence type="ECO:0000256" key="7">
    <source>
        <dbReference type="SAM" id="Phobius"/>
    </source>
</evidence>
<dbReference type="GO" id="GO:0016020">
    <property type="term" value="C:membrane"/>
    <property type="evidence" value="ECO:0007669"/>
    <property type="project" value="UniProtKB-SubCell"/>
</dbReference>
<feature type="transmembrane region" description="Helical" evidence="7">
    <location>
        <begin position="177"/>
        <end position="204"/>
    </location>
</feature>
<comment type="similarity">
    <text evidence="2">Belongs to the prominin family.</text>
</comment>
<feature type="transmembrane region" description="Helical" evidence="7">
    <location>
        <begin position="465"/>
        <end position="487"/>
    </location>
</feature>
<sequence length="495" mass="52316">MSKQPQSHLSSFVRGSVAILAGLAVLALANVALMPSHKNPHPRLQERSVGPWEPSAHHYLHKRADPTTGSFTAAERNARITAEGYIAATFSGGIQVWSGLAKSIRTIARGSGAIGSIYNTGSLDFTAAIMSYLGPAIILGICFAVGIVVLILSPYFCCCICKSRKGQFRRYTTNQKVVAWVLLSINLFCLTVAIICGFSGTALLSAQIQQNIVGFNNTITDTSIQLNGLTPAFDGIVTDIYATIDTSINSVLTAIDVNGFIVTMGTAISEMVTVLTTTSTDLNDFKAAGNGLVSNIYNIVGNLSVTGFAPRITTSYTAIQNSITGLDNPNTFTNNGQTYGLTNSMGISPPAISAAPAGLSAAATTLQSSLLTPVSNFPDLGALATNLNANFGTSQLQAQFQALATSGTTSFKTSSRAQLNGITSMASGLLGNLSTTVTTLLGGYQTQMQTLDDTYIKNYDTYRNYGYMGLHGLVALFYLVIILGLALRKPGMIRW</sequence>
<evidence type="ECO:0000256" key="5">
    <source>
        <dbReference type="ARBA" id="ARBA00023136"/>
    </source>
</evidence>
<comment type="subcellular location">
    <subcellularLocation>
        <location evidence="1">Membrane</location>
        <topology evidence="1">Multi-pass membrane protein</topology>
    </subcellularLocation>
</comment>
<name>A0A139AK95_GONPJ</name>
<dbReference type="PANTHER" id="PTHR22730">
    <property type="entry name" value="PROMININ PROM PROTEIN"/>
    <property type="match status" value="1"/>
</dbReference>
<feature type="transmembrane region" description="Helical" evidence="7">
    <location>
        <begin position="132"/>
        <end position="156"/>
    </location>
</feature>
<feature type="transmembrane region" description="Helical" evidence="7">
    <location>
        <begin position="12"/>
        <end position="33"/>
    </location>
</feature>
<evidence type="ECO:0000313" key="9">
    <source>
        <dbReference type="Proteomes" id="UP000070544"/>
    </source>
</evidence>
<evidence type="ECO:0000313" key="8">
    <source>
        <dbReference type="EMBL" id="KXS16845.1"/>
    </source>
</evidence>
<keyword evidence="3 7" id="KW-0812">Transmembrane</keyword>